<evidence type="ECO:0000256" key="6">
    <source>
        <dbReference type="SAM" id="MobiDB-lite"/>
    </source>
</evidence>
<feature type="transmembrane region" description="Helical" evidence="7">
    <location>
        <begin position="79"/>
        <end position="100"/>
    </location>
</feature>
<dbReference type="EMBL" id="JAVRQI010000001">
    <property type="protein sequence ID" value="MDT1060232.1"/>
    <property type="molecule type" value="Genomic_DNA"/>
</dbReference>
<feature type="compositionally biased region" description="Basic and acidic residues" evidence="6">
    <location>
        <begin position="141"/>
        <end position="150"/>
    </location>
</feature>
<feature type="transmembrane region" description="Helical" evidence="7">
    <location>
        <begin position="217"/>
        <end position="240"/>
    </location>
</feature>
<comment type="similarity">
    <text evidence="2">Belongs to the autoinducer-2 exporter (AI-2E) (TC 2.A.86) family.</text>
</comment>
<evidence type="ECO:0000256" key="4">
    <source>
        <dbReference type="ARBA" id="ARBA00022989"/>
    </source>
</evidence>
<evidence type="ECO:0000313" key="9">
    <source>
        <dbReference type="Proteomes" id="UP001251085"/>
    </source>
</evidence>
<comment type="subcellular location">
    <subcellularLocation>
        <location evidence="1">Membrane</location>
        <topology evidence="1">Multi-pass membrane protein</topology>
    </subcellularLocation>
</comment>
<dbReference type="PANTHER" id="PTHR21716">
    <property type="entry name" value="TRANSMEMBRANE PROTEIN"/>
    <property type="match status" value="1"/>
</dbReference>
<reference evidence="9" key="1">
    <citation type="submission" date="2023-07" db="EMBL/GenBank/DDBJ databases">
        <title>Characterization of two Paracoccaceae strains isolated from Phycosphere and proposal of Xinfangfangia lacusdiani sp. nov.</title>
        <authorList>
            <person name="Deng Y."/>
            <person name="Zhang Y.Q."/>
        </authorList>
    </citation>
    <scope>NUCLEOTIDE SEQUENCE [LARGE SCALE GENOMIC DNA]</scope>
    <source>
        <strain evidence="9">CPCC 101403</strain>
    </source>
</reference>
<comment type="caution">
    <text evidence="8">The sequence shown here is derived from an EMBL/GenBank/DDBJ whole genome shotgun (WGS) entry which is preliminary data.</text>
</comment>
<protein>
    <submittedName>
        <fullName evidence="8">AI-2E family transporter</fullName>
    </submittedName>
</protein>
<feature type="region of interest" description="Disordered" evidence="6">
    <location>
        <begin position="141"/>
        <end position="169"/>
    </location>
</feature>
<feature type="region of interest" description="Disordered" evidence="6">
    <location>
        <begin position="415"/>
        <end position="453"/>
    </location>
</feature>
<keyword evidence="5 7" id="KW-0472">Membrane</keyword>
<evidence type="ECO:0000256" key="2">
    <source>
        <dbReference type="ARBA" id="ARBA00009773"/>
    </source>
</evidence>
<feature type="transmembrane region" description="Helical" evidence="7">
    <location>
        <begin position="378"/>
        <end position="399"/>
    </location>
</feature>
<dbReference type="Proteomes" id="UP001251085">
    <property type="component" value="Unassembled WGS sequence"/>
</dbReference>
<evidence type="ECO:0000256" key="7">
    <source>
        <dbReference type="SAM" id="Phobius"/>
    </source>
</evidence>
<keyword evidence="3 7" id="KW-0812">Transmembrane</keyword>
<keyword evidence="9" id="KW-1185">Reference proteome</keyword>
<gene>
    <name evidence="8" type="ORF">RM190_00085</name>
</gene>
<evidence type="ECO:0000256" key="3">
    <source>
        <dbReference type="ARBA" id="ARBA00022692"/>
    </source>
</evidence>
<evidence type="ECO:0000256" key="5">
    <source>
        <dbReference type="ARBA" id="ARBA00023136"/>
    </source>
</evidence>
<feature type="transmembrane region" description="Helical" evidence="7">
    <location>
        <begin position="266"/>
        <end position="291"/>
    </location>
</feature>
<proteinExistence type="inferred from homology"/>
<evidence type="ECO:0000256" key="1">
    <source>
        <dbReference type="ARBA" id="ARBA00004141"/>
    </source>
</evidence>
<sequence length="453" mass="49400">MTPPDPSTHMFPSLPRDAGKGTALPKVANWAIIGIFLILMFWFVAQARDFLMPVTLALLLFFVFVPFRRVMERWRIGPTVTAAIVSLGLVVSILGIGMMISGPVSRLIDNAPQIGTRLEQRFTEIRRNFAGLERAARKLDELTGGKKATDEQDTPPGSAPRPAEIVGPDVMGTVTGRVTSVPTPGTPQPPDQHIEVQVNAPTESTALGSVMDLGPAVIGQIILTLFLLFFMLASGDLLYLKIVQSFDRMRDKRAAYLALREIEDRLGAYLGAITLINACLGIAIGLAMWAWGMPSPVLFGLVGFLLNFIPYLGPVFGIIIAALVGVFVFDDLFTPLMVALTYLALTSFEGQLITPYFVSRKLQLNTVVVFLTVALWAWLWSVLGMIVAVPLLVVMRVLADHVPGLEKFGNFLAGEDPPALEDEDEEEARELVETGGDTEDMTEAARATRHLSP</sequence>
<dbReference type="RefSeq" id="WP_311757347.1">
    <property type="nucleotide sequence ID" value="NZ_JAVRQI010000001.1"/>
</dbReference>
<dbReference type="PANTHER" id="PTHR21716:SF16">
    <property type="entry name" value="BLL1467 PROTEIN"/>
    <property type="match status" value="1"/>
</dbReference>
<feature type="transmembrane region" description="Helical" evidence="7">
    <location>
        <begin position="311"/>
        <end position="329"/>
    </location>
</feature>
<name>A0ABU3E8M9_9RHOB</name>
<organism evidence="8 9">
    <name type="scientific">Paracoccus broussonetiae</name>
    <dbReference type="NCBI Taxonomy" id="3075834"/>
    <lineage>
        <taxon>Bacteria</taxon>
        <taxon>Pseudomonadati</taxon>
        <taxon>Pseudomonadota</taxon>
        <taxon>Alphaproteobacteria</taxon>
        <taxon>Rhodobacterales</taxon>
        <taxon>Paracoccaceae</taxon>
        <taxon>Paracoccus</taxon>
    </lineage>
</organism>
<keyword evidence="4 7" id="KW-1133">Transmembrane helix</keyword>
<dbReference type="InterPro" id="IPR002549">
    <property type="entry name" value="AI-2E-like"/>
</dbReference>
<feature type="transmembrane region" description="Helical" evidence="7">
    <location>
        <begin position="27"/>
        <end position="44"/>
    </location>
</feature>
<dbReference type="Pfam" id="PF01594">
    <property type="entry name" value="AI-2E_transport"/>
    <property type="match status" value="2"/>
</dbReference>
<feature type="transmembrane region" description="Helical" evidence="7">
    <location>
        <begin position="336"/>
        <end position="358"/>
    </location>
</feature>
<evidence type="ECO:0000313" key="8">
    <source>
        <dbReference type="EMBL" id="MDT1060232.1"/>
    </source>
</evidence>
<feature type="compositionally biased region" description="Acidic residues" evidence="6">
    <location>
        <begin position="418"/>
        <end position="428"/>
    </location>
</feature>
<accession>A0ABU3E8M9</accession>
<feature type="transmembrane region" description="Helical" evidence="7">
    <location>
        <begin position="50"/>
        <end position="67"/>
    </location>
</feature>